<evidence type="ECO:0000256" key="4">
    <source>
        <dbReference type="ARBA" id="ARBA00022597"/>
    </source>
</evidence>
<keyword evidence="4" id="KW-0762">Sugar transport</keyword>
<dbReference type="PANTHER" id="PTHR16119">
    <property type="entry name" value="TRANSMEMBRANE PROTEIN 144"/>
    <property type="match status" value="1"/>
</dbReference>
<keyword evidence="10" id="KW-1185">Reference proteome</keyword>
<feature type="transmembrane region" description="Helical" evidence="8">
    <location>
        <begin position="285"/>
        <end position="303"/>
    </location>
</feature>
<gene>
    <name evidence="9" type="primary">rbsU</name>
    <name evidence="9" type="ORF">WOSG25_051450</name>
</gene>
<feature type="transmembrane region" description="Helical" evidence="8">
    <location>
        <begin position="128"/>
        <end position="145"/>
    </location>
</feature>
<dbReference type="CDD" id="cd23111">
    <property type="entry name" value="ribose_uptake_RbsU"/>
    <property type="match status" value="1"/>
</dbReference>
<dbReference type="Proteomes" id="UP000030643">
    <property type="component" value="Unassembled WGS sequence"/>
</dbReference>
<feature type="transmembrane region" description="Helical" evidence="8">
    <location>
        <begin position="190"/>
        <end position="212"/>
    </location>
</feature>
<keyword evidence="5 8" id="KW-0812">Transmembrane</keyword>
<keyword evidence="7 8" id="KW-0472">Membrane</keyword>
<keyword evidence="6 8" id="KW-1133">Transmembrane helix</keyword>
<evidence type="ECO:0000313" key="10">
    <source>
        <dbReference type="Proteomes" id="UP000030643"/>
    </source>
</evidence>
<dbReference type="STRING" id="1329250.WOSG25_051450"/>
<dbReference type="RefSeq" id="WP_027698935.1">
    <property type="nucleotide sequence ID" value="NZ_DF820488.1"/>
</dbReference>
<evidence type="ECO:0000313" key="9">
    <source>
        <dbReference type="EMBL" id="GAK30872.1"/>
    </source>
</evidence>
<accession>A0A069CU13</accession>
<protein>
    <submittedName>
        <fullName evidence="9">Putative ribose transporter RbsU</fullName>
    </submittedName>
</protein>
<dbReference type="EMBL" id="DF820488">
    <property type="protein sequence ID" value="GAK30872.1"/>
    <property type="molecule type" value="Genomic_DNA"/>
</dbReference>
<feature type="transmembrane region" description="Helical" evidence="8">
    <location>
        <begin position="62"/>
        <end position="83"/>
    </location>
</feature>
<feature type="transmembrane region" description="Helical" evidence="8">
    <location>
        <begin position="6"/>
        <end position="27"/>
    </location>
</feature>
<feature type="transmembrane region" description="Helical" evidence="8">
    <location>
        <begin position="249"/>
        <end position="273"/>
    </location>
</feature>
<feature type="transmembrane region" description="Helical" evidence="8">
    <location>
        <begin position="224"/>
        <end position="243"/>
    </location>
</feature>
<reference evidence="10" key="1">
    <citation type="journal article" date="2014" name="Genome Announc.">
        <title>Draft genome sequence of Weissella oryzae SG25T, isolated from fermented rice grains.</title>
        <authorList>
            <person name="Tanizawa Y."/>
            <person name="Fujisawa T."/>
            <person name="Mochizuki T."/>
            <person name="Kaminuma E."/>
            <person name="Suzuki Y."/>
            <person name="Nakamura Y."/>
            <person name="Tohno M."/>
        </authorList>
    </citation>
    <scope>NUCLEOTIDE SEQUENCE [LARGE SCALE GENOMIC DNA]</scope>
    <source>
        <strain evidence="10">DSM 25784 / JCM 18191 / LMG 30913 / SG25</strain>
    </source>
</reference>
<evidence type="ECO:0000256" key="1">
    <source>
        <dbReference type="ARBA" id="ARBA00004651"/>
    </source>
</evidence>
<dbReference type="GO" id="GO:0015144">
    <property type="term" value="F:carbohydrate transmembrane transporter activity"/>
    <property type="evidence" value="ECO:0007669"/>
    <property type="project" value="InterPro"/>
</dbReference>
<dbReference type="Pfam" id="PF06800">
    <property type="entry name" value="Sugar_transport"/>
    <property type="match status" value="1"/>
</dbReference>
<name>A0A069CU13_WEIOS</name>
<dbReference type="InterPro" id="IPR010651">
    <property type="entry name" value="Sugar_transport"/>
</dbReference>
<dbReference type="eggNOG" id="COG4975">
    <property type="taxonomic scope" value="Bacteria"/>
</dbReference>
<dbReference type="AlphaFoldDB" id="A0A069CU13"/>
<keyword evidence="3" id="KW-0813">Transport</keyword>
<evidence type="ECO:0000256" key="8">
    <source>
        <dbReference type="SAM" id="Phobius"/>
    </source>
</evidence>
<evidence type="ECO:0000256" key="2">
    <source>
        <dbReference type="ARBA" id="ARBA00006117"/>
    </source>
</evidence>
<feature type="transmembrane region" description="Helical" evidence="8">
    <location>
        <begin position="34"/>
        <end position="56"/>
    </location>
</feature>
<comment type="similarity">
    <text evidence="2">Belongs to the GRP transporter (TC 2.A.7.5) family.</text>
</comment>
<sequence>MNIVGLLFAALAIIGWSAYPTLVSVFGGKPVQGIFGATWGTLIVAIVLVLVNGMSIPGGSDFWLSFASGAAWAFGNVLTIVAFGMKDADGNVLGSAKAMPISTAFQITANVLWGVIMLGNWSTPTSKIYGGIAVIVILLGAYLTTYQEKKTAGNKELLIKAVGLLLIAQIGYSLYGILPQYTSNGVDGLHMFLPQAIGMATFGLLLGIYETVKNHNNIFKQATTYKQIFSGFFFAMAALGYLVSAQPEMLGLATGFVLSQVSIVGATVSGIVVMRIFKTKKEWAVISLGLVAIVISASVTAFLK</sequence>
<proteinExistence type="inferred from homology"/>
<dbReference type="PANTHER" id="PTHR16119:SF17">
    <property type="entry name" value="TRANSMEMBRANE PROTEIN 144"/>
    <property type="match status" value="1"/>
</dbReference>
<organism evidence="9 10">
    <name type="scientific">Weissella oryzae (strain DSM 25784 / JCM 18191 / LMG 30913 / SG25)</name>
    <dbReference type="NCBI Taxonomy" id="1329250"/>
    <lineage>
        <taxon>Bacteria</taxon>
        <taxon>Bacillati</taxon>
        <taxon>Bacillota</taxon>
        <taxon>Bacilli</taxon>
        <taxon>Lactobacillales</taxon>
        <taxon>Lactobacillaceae</taxon>
        <taxon>Weissella</taxon>
    </lineage>
</organism>
<evidence type="ECO:0000256" key="5">
    <source>
        <dbReference type="ARBA" id="ARBA00022692"/>
    </source>
</evidence>
<dbReference type="GO" id="GO:0005886">
    <property type="term" value="C:plasma membrane"/>
    <property type="evidence" value="ECO:0007669"/>
    <property type="project" value="UniProtKB-SubCell"/>
</dbReference>
<evidence type="ECO:0000256" key="3">
    <source>
        <dbReference type="ARBA" id="ARBA00022448"/>
    </source>
</evidence>
<evidence type="ECO:0000256" key="6">
    <source>
        <dbReference type="ARBA" id="ARBA00022989"/>
    </source>
</evidence>
<feature type="transmembrane region" description="Helical" evidence="8">
    <location>
        <begin position="157"/>
        <end position="178"/>
    </location>
</feature>
<evidence type="ECO:0000256" key="7">
    <source>
        <dbReference type="ARBA" id="ARBA00023136"/>
    </source>
</evidence>
<comment type="subcellular location">
    <subcellularLocation>
        <location evidence="1">Cell membrane</location>
        <topology evidence="1">Multi-pass membrane protein</topology>
    </subcellularLocation>
</comment>
<dbReference type="OrthoDB" id="1452595at2"/>